<organism evidence="1 2">
    <name type="scientific">Scleroderma citrinum Foug A</name>
    <dbReference type="NCBI Taxonomy" id="1036808"/>
    <lineage>
        <taxon>Eukaryota</taxon>
        <taxon>Fungi</taxon>
        <taxon>Dikarya</taxon>
        <taxon>Basidiomycota</taxon>
        <taxon>Agaricomycotina</taxon>
        <taxon>Agaricomycetes</taxon>
        <taxon>Agaricomycetidae</taxon>
        <taxon>Boletales</taxon>
        <taxon>Sclerodermatineae</taxon>
        <taxon>Sclerodermataceae</taxon>
        <taxon>Scleroderma</taxon>
    </lineage>
</organism>
<dbReference type="Proteomes" id="UP000053989">
    <property type="component" value="Unassembled WGS sequence"/>
</dbReference>
<evidence type="ECO:0000313" key="1">
    <source>
        <dbReference type="EMBL" id="KIM64413.1"/>
    </source>
</evidence>
<dbReference type="EMBL" id="KN822028">
    <property type="protein sequence ID" value="KIM64413.1"/>
    <property type="molecule type" value="Genomic_DNA"/>
</dbReference>
<dbReference type="InParanoid" id="A0A0C2ZS99"/>
<evidence type="ECO:0000313" key="2">
    <source>
        <dbReference type="Proteomes" id="UP000053989"/>
    </source>
</evidence>
<accession>A0A0C2ZS99</accession>
<proteinExistence type="predicted"/>
<reference evidence="2" key="2">
    <citation type="submission" date="2015-01" db="EMBL/GenBank/DDBJ databases">
        <title>Evolutionary Origins and Diversification of the Mycorrhizal Mutualists.</title>
        <authorList>
            <consortium name="DOE Joint Genome Institute"/>
            <consortium name="Mycorrhizal Genomics Consortium"/>
            <person name="Kohler A."/>
            <person name="Kuo A."/>
            <person name="Nagy L.G."/>
            <person name="Floudas D."/>
            <person name="Copeland A."/>
            <person name="Barry K.W."/>
            <person name="Cichocki N."/>
            <person name="Veneault-Fourrey C."/>
            <person name="LaButti K."/>
            <person name="Lindquist E.A."/>
            <person name="Lipzen A."/>
            <person name="Lundell T."/>
            <person name="Morin E."/>
            <person name="Murat C."/>
            <person name="Riley R."/>
            <person name="Ohm R."/>
            <person name="Sun H."/>
            <person name="Tunlid A."/>
            <person name="Henrissat B."/>
            <person name="Grigoriev I.V."/>
            <person name="Hibbett D.S."/>
            <person name="Martin F."/>
        </authorList>
    </citation>
    <scope>NUCLEOTIDE SEQUENCE [LARGE SCALE GENOMIC DNA]</scope>
    <source>
        <strain evidence="2">Foug A</strain>
    </source>
</reference>
<dbReference type="HOGENOM" id="CLU_2706298_0_0_1"/>
<dbReference type="OrthoDB" id="2831558at2759"/>
<reference evidence="1 2" key="1">
    <citation type="submission" date="2014-04" db="EMBL/GenBank/DDBJ databases">
        <authorList>
            <consortium name="DOE Joint Genome Institute"/>
            <person name="Kuo A."/>
            <person name="Kohler A."/>
            <person name="Nagy L.G."/>
            <person name="Floudas D."/>
            <person name="Copeland A."/>
            <person name="Barry K.W."/>
            <person name="Cichocki N."/>
            <person name="Veneault-Fourrey C."/>
            <person name="LaButti K."/>
            <person name="Lindquist E.A."/>
            <person name="Lipzen A."/>
            <person name="Lundell T."/>
            <person name="Morin E."/>
            <person name="Murat C."/>
            <person name="Sun H."/>
            <person name="Tunlid A."/>
            <person name="Henrissat B."/>
            <person name="Grigoriev I.V."/>
            <person name="Hibbett D.S."/>
            <person name="Martin F."/>
            <person name="Nordberg H.P."/>
            <person name="Cantor M.N."/>
            <person name="Hua S.X."/>
        </authorList>
    </citation>
    <scope>NUCLEOTIDE SEQUENCE [LARGE SCALE GENOMIC DNA]</scope>
    <source>
        <strain evidence="1 2">Foug A</strain>
    </source>
</reference>
<protein>
    <submittedName>
        <fullName evidence="1">Uncharacterized protein</fullName>
    </submittedName>
</protein>
<gene>
    <name evidence="1" type="ORF">SCLCIDRAFT_1213253</name>
</gene>
<dbReference type="AlphaFoldDB" id="A0A0C2ZS99"/>
<keyword evidence="2" id="KW-1185">Reference proteome</keyword>
<sequence length="73" mass="8515">MSIEVHNYRGLLGEQEWISRFGISHILDDPNRVLPGQGNHKDHISWLSVHVTLIPPSREQKRPDLWHPDLPTF</sequence>
<name>A0A0C2ZS99_9AGAM</name>